<dbReference type="InterPro" id="IPR050490">
    <property type="entry name" value="Bact_solute-bd_prot1"/>
</dbReference>
<dbReference type="PROSITE" id="PS51257">
    <property type="entry name" value="PROKAR_LIPOPROTEIN"/>
    <property type="match status" value="1"/>
</dbReference>
<dbReference type="AlphaFoldDB" id="A0A2V3XYK8"/>
<dbReference type="EMBL" id="QJKD01000016">
    <property type="protein sequence ID" value="PXX48603.1"/>
    <property type="molecule type" value="Genomic_DNA"/>
</dbReference>
<feature type="signal peptide" evidence="1">
    <location>
        <begin position="1"/>
        <end position="22"/>
    </location>
</feature>
<evidence type="ECO:0000256" key="1">
    <source>
        <dbReference type="SAM" id="SignalP"/>
    </source>
</evidence>
<dbReference type="Proteomes" id="UP000248057">
    <property type="component" value="Unassembled WGS sequence"/>
</dbReference>
<dbReference type="PANTHER" id="PTHR43649">
    <property type="entry name" value="ARABINOSE-BINDING PROTEIN-RELATED"/>
    <property type="match status" value="1"/>
</dbReference>
<comment type="caution">
    <text evidence="2">The sequence shown here is derived from an EMBL/GenBank/DDBJ whole genome shotgun (WGS) entry which is preliminary data.</text>
</comment>
<feature type="chain" id="PRO_5039091916" evidence="1">
    <location>
        <begin position="23"/>
        <end position="440"/>
    </location>
</feature>
<gene>
    <name evidence="2" type="ORF">DFR60_11678</name>
</gene>
<evidence type="ECO:0000313" key="2">
    <source>
        <dbReference type="EMBL" id="PXX48603.1"/>
    </source>
</evidence>
<reference evidence="2 3" key="1">
    <citation type="submission" date="2018-05" db="EMBL/GenBank/DDBJ databases">
        <title>Genomic Encyclopedia of Type Strains, Phase IV (KMG-IV): sequencing the most valuable type-strain genomes for metagenomic binning, comparative biology and taxonomic classification.</title>
        <authorList>
            <person name="Goeker M."/>
        </authorList>
    </citation>
    <scope>NUCLEOTIDE SEQUENCE [LARGE SCALE GENOMIC DNA]</scope>
    <source>
        <strain evidence="2 3">DSM 24995</strain>
    </source>
</reference>
<sequence length="440" mass="48831">MKKAGKRLAAMILISALAAALAGCGGKSSGEGNGTEKAEANKEGITLSFAFNVEDTPDKYGVMVEPILEEFKALHPEVKGFEYVNCSKRTEEQVVTMMKSGKFEDVMTAPMAVSIKEYPNYFASLGNAEELNEKYFYGDYMSYEGQTYAMPIGVVYEGILYNQKVLDKYYGGKVPKTLDELKECCGILRDNGVIPFYTNAGAKWTMRFWDNLAVTWSEDINYANSIVETKAPWADGTPLNEVLSFVGELAKNGEIEPDTVTEQWDKSKVAIASEEACFMLTGSWAIPQMKDSAEELGGSRDDIGFAPFPYKNDVGPDNKLNVRVSEDIFVVVNKNSPNVELATEFAKFFCERISLNRGMNEIMRDGGKVVDDLKNFETMDYINLYSVPTKDIRISEMASNAQIDVFSQGSYITKYVLEPCLAGGEPNFDGLNGEWAKNFN</sequence>
<dbReference type="RefSeq" id="WP_110325173.1">
    <property type="nucleotide sequence ID" value="NZ_QJKD01000016.1"/>
</dbReference>
<name>A0A2V3XYK8_9FIRM</name>
<protein>
    <submittedName>
        <fullName evidence="2">Carbohydrate ABC transporter substrate-binding protein (CUT1 family)</fullName>
    </submittedName>
</protein>
<accession>A0A2V3XYK8</accession>
<dbReference type="Gene3D" id="3.40.190.10">
    <property type="entry name" value="Periplasmic binding protein-like II"/>
    <property type="match status" value="2"/>
</dbReference>
<dbReference type="InterPro" id="IPR006059">
    <property type="entry name" value="SBP"/>
</dbReference>
<dbReference type="SUPFAM" id="SSF53850">
    <property type="entry name" value="Periplasmic binding protein-like II"/>
    <property type="match status" value="1"/>
</dbReference>
<dbReference type="GeneID" id="86064042"/>
<proteinExistence type="predicted"/>
<keyword evidence="3" id="KW-1185">Reference proteome</keyword>
<organism evidence="2 3">
    <name type="scientific">Hungatella effluvii</name>
    <dbReference type="NCBI Taxonomy" id="1096246"/>
    <lineage>
        <taxon>Bacteria</taxon>
        <taxon>Bacillati</taxon>
        <taxon>Bacillota</taxon>
        <taxon>Clostridia</taxon>
        <taxon>Lachnospirales</taxon>
        <taxon>Lachnospiraceae</taxon>
        <taxon>Hungatella</taxon>
    </lineage>
</organism>
<dbReference type="Pfam" id="PF13416">
    <property type="entry name" value="SBP_bac_8"/>
    <property type="match status" value="1"/>
</dbReference>
<evidence type="ECO:0000313" key="3">
    <source>
        <dbReference type="Proteomes" id="UP000248057"/>
    </source>
</evidence>
<keyword evidence="1" id="KW-0732">Signal</keyword>